<sequence>METNVLEKITQMRQKYIENKPKHHVAQERVAFQDKKILKIQKKLAALELEKCQRRLEARDVSVIEEKINKQRELYGHCCQKR</sequence>
<evidence type="ECO:0000313" key="1">
    <source>
        <dbReference type="EMBL" id="MET3634856.1"/>
    </source>
</evidence>
<organism evidence="1 2">
    <name type="scientific">Streptococcus porcorum</name>
    <dbReference type="NCBI Taxonomy" id="701526"/>
    <lineage>
        <taxon>Bacteria</taxon>
        <taxon>Bacillati</taxon>
        <taxon>Bacillota</taxon>
        <taxon>Bacilli</taxon>
        <taxon>Lactobacillales</taxon>
        <taxon>Streptococcaceae</taxon>
        <taxon>Streptococcus</taxon>
    </lineage>
</organism>
<reference evidence="1 2" key="1">
    <citation type="submission" date="2024-06" db="EMBL/GenBank/DDBJ databases">
        <title>Genomic Encyclopedia of Type Strains, Phase IV (KMG-IV): sequencing the most valuable type-strain genomes for metagenomic binning, comparative biology and taxonomic classification.</title>
        <authorList>
            <person name="Goeker M."/>
        </authorList>
    </citation>
    <scope>NUCLEOTIDE SEQUENCE [LARGE SCALE GENOMIC DNA]</scope>
    <source>
        <strain evidence="1 2">DSM 28302</strain>
    </source>
</reference>
<dbReference type="EMBL" id="JBEPLN010000028">
    <property type="protein sequence ID" value="MET3634856.1"/>
    <property type="molecule type" value="Genomic_DNA"/>
</dbReference>
<protein>
    <submittedName>
        <fullName evidence="1">Uncharacterized protein</fullName>
    </submittedName>
</protein>
<comment type="caution">
    <text evidence="1">The sequence shown here is derived from an EMBL/GenBank/DDBJ whole genome shotgun (WGS) entry which is preliminary data.</text>
</comment>
<name>A0ABV2JJC9_9STRE</name>
<gene>
    <name evidence="1" type="ORF">ABID28_001517</name>
</gene>
<dbReference type="RefSeq" id="WP_354369555.1">
    <property type="nucleotide sequence ID" value="NZ_JBEPLN010000028.1"/>
</dbReference>
<accession>A0ABV2JJC9</accession>
<dbReference type="Proteomes" id="UP001549037">
    <property type="component" value="Unassembled WGS sequence"/>
</dbReference>
<keyword evidence="2" id="KW-1185">Reference proteome</keyword>
<proteinExistence type="predicted"/>
<evidence type="ECO:0000313" key="2">
    <source>
        <dbReference type="Proteomes" id="UP001549037"/>
    </source>
</evidence>